<dbReference type="Proteomes" id="UP001059546">
    <property type="component" value="Chromosome IX"/>
</dbReference>
<proteinExistence type="predicted"/>
<keyword evidence="7" id="KW-1185">Reference proteome</keyword>
<dbReference type="Proteomes" id="UP001217963">
    <property type="component" value="Chromosome IX"/>
</dbReference>
<reference evidence="5 7" key="2">
    <citation type="submission" date="2023-02" db="EMBL/GenBank/DDBJ databases">
        <title>Encephalitozoon hellem ATCC 50451 complete genome.</title>
        <authorList>
            <person name="Mascarenhas dos Santos A.C."/>
            <person name="Julian A.T."/>
            <person name="Pombert J.-F."/>
        </authorList>
    </citation>
    <scope>NUCLEOTIDE SEQUENCE [LARGE SCALE GENOMIC DNA]</scope>
    <source>
        <strain evidence="5 7">ATCC 50451</strain>
    </source>
</reference>
<dbReference type="Pfam" id="PF13855">
    <property type="entry name" value="LRR_8"/>
    <property type="match status" value="2"/>
</dbReference>
<protein>
    <submittedName>
        <fullName evidence="4">Leucine-rich repeat domain-containing protein</fullName>
    </submittedName>
</protein>
<keyword evidence="1" id="KW-0433">Leucine-rich repeat</keyword>
<evidence type="ECO:0000313" key="7">
    <source>
        <dbReference type="Proteomes" id="UP001217963"/>
    </source>
</evidence>
<dbReference type="InterPro" id="IPR001611">
    <property type="entry name" value="Leu-rich_rpt"/>
</dbReference>
<sequence>MTEVTSADYSKQGYHEIPKIAYATPINWLILSDNKIREVPESIKELKTLSRLALNDNRIEEIHPGIGSLVGLTWIDLTRNRLRTLPDEMANLKRVSGLGLSENNFSEIPKCIFKMTNLRKFGFFSNKIRAIPKDIRFLINLIKIDLSNNEITSLPDEFCELKNLNWLNLSNNKLQKLPDGINNLVRLEELGLGANNLTELPDMSNLKKLRILPVFKNQLTRVNQSIARLSSIEKLDFSDNNITEFPGHVIGIQSLRYLNLKSNKISKIDPSTFKNRISSVSIIDVSDNLLSCIPLKFFKTFSNVTVIRVGENPFVYHESRPAPNPGLTELCYNICLNMQYKCESWIRKRYPDVKSCDACSKLFTTQPHLGYSLSSVGDGSTFVVEKMLCSYSCYRNEYK</sequence>
<dbReference type="Pfam" id="PF23598">
    <property type="entry name" value="LRR_14"/>
    <property type="match status" value="1"/>
</dbReference>
<dbReference type="PANTHER" id="PTHR45752">
    <property type="entry name" value="LEUCINE-RICH REPEAT-CONTAINING"/>
    <property type="match status" value="1"/>
</dbReference>
<dbReference type="AlphaFoldDB" id="A0A9Q9FA31"/>
<dbReference type="InterPro" id="IPR032675">
    <property type="entry name" value="LRR_dom_sf"/>
</dbReference>
<dbReference type="PROSITE" id="PS51450">
    <property type="entry name" value="LRR"/>
    <property type="match status" value="4"/>
</dbReference>
<dbReference type="SUPFAM" id="SSF52058">
    <property type="entry name" value="L domain-like"/>
    <property type="match status" value="1"/>
</dbReference>
<dbReference type="SMART" id="SM00364">
    <property type="entry name" value="LRR_BAC"/>
    <property type="match status" value="5"/>
</dbReference>
<organism evidence="4 6">
    <name type="scientific">Encephalitozoon hellem</name>
    <name type="common">Microsporidian parasite</name>
    <dbReference type="NCBI Taxonomy" id="27973"/>
    <lineage>
        <taxon>Eukaryota</taxon>
        <taxon>Fungi</taxon>
        <taxon>Fungi incertae sedis</taxon>
        <taxon>Microsporidia</taxon>
        <taxon>Unikaryonidae</taxon>
        <taxon>Encephalitozoon</taxon>
    </lineage>
</organism>
<dbReference type="SMART" id="SM00369">
    <property type="entry name" value="LRR_TYP"/>
    <property type="match status" value="8"/>
</dbReference>
<feature type="domain" description="Disease resistance R13L4/SHOC-2-like LRR" evidence="3">
    <location>
        <begin position="111"/>
        <end position="212"/>
    </location>
</feature>
<accession>A0A9Q9FA31</accession>
<gene>
    <name evidence="4" type="ORF">GPU96_09g17060</name>
    <name evidence="5" type="ORF">PFJ87_09g00370</name>
</gene>
<dbReference type="Gene3D" id="3.80.10.10">
    <property type="entry name" value="Ribonuclease Inhibitor"/>
    <property type="match status" value="3"/>
</dbReference>
<keyword evidence="2" id="KW-0677">Repeat</keyword>
<dbReference type="InterPro" id="IPR050715">
    <property type="entry name" value="LRR-SigEffector_domain"/>
</dbReference>
<evidence type="ECO:0000313" key="4">
    <source>
        <dbReference type="EMBL" id="UTX43926.1"/>
    </source>
</evidence>
<reference evidence="4" key="1">
    <citation type="submission" date="2021-05" db="EMBL/GenBank/DDBJ databases">
        <title>Encephalitozoon hellem ATCC 50604 Complete Genome.</title>
        <authorList>
            <person name="Mascarenhas dos Santos A.C."/>
            <person name="Julian A.T."/>
            <person name="Pombert J.-F."/>
        </authorList>
    </citation>
    <scope>NUCLEOTIDE SEQUENCE</scope>
    <source>
        <strain evidence="4">ATCC 50604</strain>
    </source>
</reference>
<evidence type="ECO:0000259" key="3">
    <source>
        <dbReference type="Pfam" id="PF23598"/>
    </source>
</evidence>
<dbReference type="InterPro" id="IPR003591">
    <property type="entry name" value="Leu-rich_rpt_typical-subtyp"/>
</dbReference>
<evidence type="ECO:0000256" key="1">
    <source>
        <dbReference type="ARBA" id="ARBA00022614"/>
    </source>
</evidence>
<evidence type="ECO:0000313" key="5">
    <source>
        <dbReference type="EMBL" id="WEL39410.1"/>
    </source>
</evidence>
<dbReference type="PRINTS" id="PR00019">
    <property type="entry name" value="LEURICHRPT"/>
</dbReference>
<dbReference type="EMBL" id="CP075155">
    <property type="protein sequence ID" value="UTX43926.1"/>
    <property type="molecule type" value="Genomic_DNA"/>
</dbReference>
<dbReference type="OrthoDB" id="660555at2759"/>
<evidence type="ECO:0000256" key="2">
    <source>
        <dbReference type="ARBA" id="ARBA00022737"/>
    </source>
</evidence>
<dbReference type="InterPro" id="IPR055414">
    <property type="entry name" value="LRR_R13L4/SHOC2-like"/>
</dbReference>
<dbReference type="PANTHER" id="PTHR45752:SF187">
    <property type="entry name" value="LEUCINE-RICH REPEAT AND IQ DOMAIN-CONTAINING PROTEIN 4"/>
    <property type="match status" value="1"/>
</dbReference>
<name>A0A9Q9FA31_ENCHE</name>
<evidence type="ECO:0000313" key="6">
    <source>
        <dbReference type="Proteomes" id="UP001059546"/>
    </source>
</evidence>
<dbReference type="EMBL" id="CP119070">
    <property type="protein sequence ID" value="WEL39410.1"/>
    <property type="molecule type" value="Genomic_DNA"/>
</dbReference>